<dbReference type="Proteomes" id="UP001279734">
    <property type="component" value="Unassembled WGS sequence"/>
</dbReference>
<evidence type="ECO:0000256" key="3">
    <source>
        <dbReference type="ARBA" id="ARBA00022989"/>
    </source>
</evidence>
<evidence type="ECO:0000313" key="7">
    <source>
        <dbReference type="EMBL" id="GMH09992.1"/>
    </source>
</evidence>
<evidence type="ECO:0000256" key="1">
    <source>
        <dbReference type="ARBA" id="ARBA00004167"/>
    </source>
</evidence>
<accession>A0AAD3SG72</accession>
<sequence length="209" mass="23566">MSEKECGHHADKRRKIIRRIFAGLLIFLFLVLLAVLIIWAVLQPKKPSFTLEDATLFTFNLSAPNILTSVFQITVKSHNPNDHIGVYYDNLDAYAVYRYQQITLPTSIPPTYQDTDQFNIWSPFLYGYNVPISPDIGASLNTDRGNGNVQLSIRMDGRVRWKVGVFVTGSYRIHVYCLAFITFGSASTGVMVGNDAVKYQMNWGCSVSV</sequence>
<keyword evidence="2 5" id="KW-0812">Transmembrane</keyword>
<dbReference type="InterPro" id="IPR044839">
    <property type="entry name" value="NDR1-like"/>
</dbReference>
<comment type="caution">
    <text evidence="7">The sequence shown here is derived from an EMBL/GenBank/DDBJ whole genome shotgun (WGS) entry which is preliminary data.</text>
</comment>
<organism evidence="7 8">
    <name type="scientific">Nepenthes gracilis</name>
    <name type="common">Slender pitcher plant</name>
    <dbReference type="NCBI Taxonomy" id="150966"/>
    <lineage>
        <taxon>Eukaryota</taxon>
        <taxon>Viridiplantae</taxon>
        <taxon>Streptophyta</taxon>
        <taxon>Embryophyta</taxon>
        <taxon>Tracheophyta</taxon>
        <taxon>Spermatophyta</taxon>
        <taxon>Magnoliopsida</taxon>
        <taxon>eudicotyledons</taxon>
        <taxon>Gunneridae</taxon>
        <taxon>Pentapetalae</taxon>
        <taxon>Caryophyllales</taxon>
        <taxon>Nepenthaceae</taxon>
        <taxon>Nepenthes</taxon>
    </lineage>
</organism>
<dbReference type="Pfam" id="PF03168">
    <property type="entry name" value="LEA_2"/>
    <property type="match status" value="1"/>
</dbReference>
<evidence type="ECO:0000256" key="5">
    <source>
        <dbReference type="SAM" id="Phobius"/>
    </source>
</evidence>
<dbReference type="GO" id="GO:0005886">
    <property type="term" value="C:plasma membrane"/>
    <property type="evidence" value="ECO:0007669"/>
    <property type="project" value="TreeGrafter"/>
</dbReference>
<evidence type="ECO:0000256" key="2">
    <source>
        <dbReference type="ARBA" id="ARBA00022692"/>
    </source>
</evidence>
<feature type="transmembrane region" description="Helical" evidence="5">
    <location>
        <begin position="20"/>
        <end position="42"/>
    </location>
</feature>
<name>A0AAD3SG72_NEPGR</name>
<evidence type="ECO:0000313" key="8">
    <source>
        <dbReference type="Proteomes" id="UP001279734"/>
    </source>
</evidence>
<dbReference type="AlphaFoldDB" id="A0AAD3SG72"/>
<dbReference type="PANTHER" id="PTHR31415:SF51">
    <property type="entry name" value="LATE EMBRYOGENESIS ABUNDANT (LEA) HYDROXYPROLINE-RICH GLYCOPROTEIN FAMILY"/>
    <property type="match status" value="1"/>
</dbReference>
<evidence type="ECO:0000256" key="4">
    <source>
        <dbReference type="ARBA" id="ARBA00023136"/>
    </source>
</evidence>
<feature type="domain" description="Late embryogenesis abundant protein LEA-2 subgroup" evidence="6">
    <location>
        <begin position="74"/>
        <end position="175"/>
    </location>
</feature>
<dbReference type="GO" id="GO:0009506">
    <property type="term" value="C:plasmodesma"/>
    <property type="evidence" value="ECO:0007669"/>
    <property type="project" value="TreeGrafter"/>
</dbReference>
<dbReference type="InterPro" id="IPR004864">
    <property type="entry name" value="LEA_2"/>
</dbReference>
<dbReference type="EMBL" id="BSYO01000009">
    <property type="protein sequence ID" value="GMH09992.1"/>
    <property type="molecule type" value="Genomic_DNA"/>
</dbReference>
<keyword evidence="8" id="KW-1185">Reference proteome</keyword>
<comment type="subcellular location">
    <subcellularLocation>
        <location evidence="1">Membrane</location>
        <topology evidence="1">Single-pass membrane protein</topology>
    </subcellularLocation>
</comment>
<evidence type="ECO:0000259" key="6">
    <source>
        <dbReference type="Pfam" id="PF03168"/>
    </source>
</evidence>
<keyword evidence="3 5" id="KW-1133">Transmembrane helix</keyword>
<reference evidence="7" key="1">
    <citation type="submission" date="2023-05" db="EMBL/GenBank/DDBJ databases">
        <title>Nepenthes gracilis genome sequencing.</title>
        <authorList>
            <person name="Fukushima K."/>
        </authorList>
    </citation>
    <scope>NUCLEOTIDE SEQUENCE</scope>
    <source>
        <strain evidence="7">SING2019-196</strain>
    </source>
</reference>
<protein>
    <recommendedName>
        <fullName evidence="6">Late embryogenesis abundant protein LEA-2 subgroup domain-containing protein</fullName>
    </recommendedName>
</protein>
<proteinExistence type="predicted"/>
<dbReference type="GO" id="GO:0098542">
    <property type="term" value="P:defense response to other organism"/>
    <property type="evidence" value="ECO:0007669"/>
    <property type="project" value="InterPro"/>
</dbReference>
<keyword evidence="4 5" id="KW-0472">Membrane</keyword>
<dbReference type="PANTHER" id="PTHR31415">
    <property type="entry name" value="OS05G0367900 PROTEIN"/>
    <property type="match status" value="1"/>
</dbReference>
<gene>
    <name evidence="7" type="ORF">Nepgr_011833</name>
</gene>